<dbReference type="EMBL" id="CAJFCW020000003">
    <property type="protein sequence ID" value="CAG9106093.1"/>
    <property type="molecule type" value="Genomic_DNA"/>
</dbReference>
<keyword evidence="5" id="KW-1185">Reference proteome</keyword>
<feature type="domain" description="Thioredoxin" evidence="3">
    <location>
        <begin position="216"/>
        <end position="278"/>
    </location>
</feature>
<protein>
    <recommendedName>
        <fullName evidence="3">Thioredoxin domain-containing protein</fullName>
    </recommendedName>
</protein>
<comment type="similarity">
    <text evidence="1">Belongs to the protein disulfide isomerase family.</text>
</comment>
<gene>
    <name evidence="4" type="ORF">BOKJ2_LOCUS6629</name>
</gene>
<dbReference type="CDD" id="cd02961">
    <property type="entry name" value="PDI_a_family"/>
    <property type="match status" value="1"/>
</dbReference>
<organism evidence="4 5">
    <name type="scientific">Bursaphelenchus okinawaensis</name>
    <dbReference type="NCBI Taxonomy" id="465554"/>
    <lineage>
        <taxon>Eukaryota</taxon>
        <taxon>Metazoa</taxon>
        <taxon>Ecdysozoa</taxon>
        <taxon>Nematoda</taxon>
        <taxon>Chromadorea</taxon>
        <taxon>Rhabditida</taxon>
        <taxon>Tylenchina</taxon>
        <taxon>Tylenchomorpha</taxon>
        <taxon>Aphelenchoidea</taxon>
        <taxon>Aphelenchoididae</taxon>
        <taxon>Bursaphelenchus</taxon>
    </lineage>
</organism>
<comment type="caution">
    <text evidence="4">The sequence shown here is derived from an EMBL/GenBank/DDBJ whole genome shotgun (WGS) entry which is preliminary data.</text>
</comment>
<name>A0A811KLB1_9BILA</name>
<dbReference type="EMBL" id="CAJFDH010000003">
    <property type="protein sequence ID" value="CAD5216521.1"/>
    <property type="molecule type" value="Genomic_DNA"/>
</dbReference>
<proteinExistence type="inferred from homology"/>
<dbReference type="Pfam" id="PF13848">
    <property type="entry name" value="Thioredoxin_6"/>
    <property type="match status" value="1"/>
</dbReference>
<dbReference type="Pfam" id="PF00085">
    <property type="entry name" value="Thioredoxin"/>
    <property type="match status" value="2"/>
</dbReference>
<dbReference type="GO" id="GO:0003756">
    <property type="term" value="F:protein disulfide isomerase activity"/>
    <property type="evidence" value="ECO:0007669"/>
    <property type="project" value="TreeGrafter"/>
</dbReference>
<dbReference type="CDD" id="cd02982">
    <property type="entry name" value="PDI_b'_family"/>
    <property type="match status" value="1"/>
</dbReference>
<dbReference type="CDD" id="cd02981">
    <property type="entry name" value="PDI_b_family"/>
    <property type="match status" value="1"/>
</dbReference>
<accession>A0A811KLB1</accession>
<dbReference type="GO" id="GO:0005783">
    <property type="term" value="C:endoplasmic reticulum"/>
    <property type="evidence" value="ECO:0007669"/>
    <property type="project" value="TreeGrafter"/>
</dbReference>
<dbReference type="InterPro" id="IPR013766">
    <property type="entry name" value="Thioredoxin_domain"/>
</dbReference>
<dbReference type="GO" id="GO:0006457">
    <property type="term" value="P:protein folding"/>
    <property type="evidence" value="ECO:0007669"/>
    <property type="project" value="TreeGrafter"/>
</dbReference>
<evidence type="ECO:0000256" key="1">
    <source>
        <dbReference type="ARBA" id="ARBA00006347"/>
    </source>
</evidence>
<dbReference type="GO" id="GO:0034976">
    <property type="term" value="P:response to endoplasmic reticulum stress"/>
    <property type="evidence" value="ECO:0007669"/>
    <property type="project" value="TreeGrafter"/>
</dbReference>
<evidence type="ECO:0000313" key="5">
    <source>
        <dbReference type="Proteomes" id="UP000614601"/>
    </source>
</evidence>
<dbReference type="PANTHER" id="PTHR18929">
    <property type="entry name" value="PROTEIN DISULFIDE ISOMERASE"/>
    <property type="match status" value="1"/>
</dbReference>
<dbReference type="Proteomes" id="UP000783686">
    <property type="component" value="Unassembled WGS sequence"/>
</dbReference>
<reference evidence="4" key="1">
    <citation type="submission" date="2020-09" db="EMBL/GenBank/DDBJ databases">
        <authorList>
            <person name="Kikuchi T."/>
        </authorList>
    </citation>
    <scope>NUCLEOTIDE SEQUENCE</scope>
    <source>
        <strain evidence="4">SH1</strain>
    </source>
</reference>
<dbReference type="OrthoDB" id="72053at2759"/>
<keyword evidence="2" id="KW-1133">Transmembrane helix</keyword>
<sequence length="487" mass="54065">MEAGSLTSSIGASECDGIESLRQAQNGGGITEFLQNNDRLCSALSWSAFGLNCWYAHGPVELRHVPRLDKDSVATRISLAEVVQRLPPSRDRSIALEQAENQLIANKKDDALEEVPEYKDHEDIVISETTKDNFKEVLEKHANILVEFYVTWCGHSKSLAPVYAKAATQLVEEGSEVKIRKRYVNDVSIGRNIWLLMGVVLLLFGTTASHISVFGSIATELAKAGSEVKLGKVDATIDNELAIEHNVFRYPTLKLFRNGKSQEYTGGRDQASIVNGLKKKTGEPAKELKTVEELDAFKEANDAFSEVAASVDDLPFAVTYDEEVAKNGLGLKKEGVVLFKKFDEGRNVFGEKVGESGANLKSWIQSNRLPLVSEFIQETASVILRGEIKFRNLLFISKQSADFEKIESEFKNAAKDYKGKVLFVYVNTDIEGNASIMEYFDLKQNDLPTVRIMSSIGDTAKLKPTFTNITTENVVVFTKLCLDEFHL</sequence>
<keyword evidence="2" id="KW-0472">Membrane</keyword>
<evidence type="ECO:0000256" key="2">
    <source>
        <dbReference type="SAM" id="Phobius"/>
    </source>
</evidence>
<feature type="domain" description="Thioredoxin" evidence="3">
    <location>
        <begin position="127"/>
        <end position="180"/>
    </location>
</feature>
<dbReference type="SUPFAM" id="SSF52833">
    <property type="entry name" value="Thioredoxin-like"/>
    <property type="match status" value="3"/>
</dbReference>
<dbReference type="Gene3D" id="3.40.30.10">
    <property type="entry name" value="Glutaredoxin"/>
    <property type="match status" value="4"/>
</dbReference>
<keyword evidence="2" id="KW-0812">Transmembrane</keyword>
<dbReference type="Proteomes" id="UP000614601">
    <property type="component" value="Unassembled WGS sequence"/>
</dbReference>
<feature type="transmembrane region" description="Helical" evidence="2">
    <location>
        <begin position="193"/>
        <end position="214"/>
    </location>
</feature>
<dbReference type="InterPro" id="IPR036249">
    <property type="entry name" value="Thioredoxin-like_sf"/>
</dbReference>
<dbReference type="AlphaFoldDB" id="A0A811KLB1"/>
<evidence type="ECO:0000313" key="4">
    <source>
        <dbReference type="EMBL" id="CAD5216521.1"/>
    </source>
</evidence>
<dbReference type="PANTHER" id="PTHR18929:SF240">
    <property type="entry name" value="PROTEIN DISULFIDE-ISOMERASE"/>
    <property type="match status" value="1"/>
</dbReference>
<evidence type="ECO:0000259" key="3">
    <source>
        <dbReference type="Pfam" id="PF00085"/>
    </source>
</evidence>